<evidence type="ECO:0000256" key="6">
    <source>
        <dbReference type="ARBA" id="ARBA00022840"/>
    </source>
</evidence>
<dbReference type="EC" id="2.7.6.1" evidence="1"/>
<evidence type="ECO:0000259" key="8">
    <source>
        <dbReference type="Pfam" id="PF13793"/>
    </source>
</evidence>
<proteinExistence type="predicted"/>
<dbReference type="PANTHER" id="PTHR10210">
    <property type="entry name" value="RIBOSE-PHOSPHATE DIPHOSPHOKINASE FAMILY MEMBER"/>
    <property type="match status" value="1"/>
</dbReference>
<evidence type="ECO:0000256" key="2">
    <source>
        <dbReference type="ARBA" id="ARBA00022679"/>
    </source>
</evidence>
<evidence type="ECO:0000313" key="10">
    <source>
        <dbReference type="Proteomes" id="UP000611945"/>
    </source>
</evidence>
<protein>
    <recommendedName>
        <fullName evidence="1">ribose-phosphate diphosphokinase</fullName>
        <ecNumber evidence="1">2.7.6.1</ecNumber>
    </recommendedName>
</protein>
<dbReference type="CDD" id="cd06223">
    <property type="entry name" value="PRTases_typeI"/>
    <property type="match status" value="1"/>
</dbReference>
<dbReference type="Pfam" id="PF14572">
    <property type="entry name" value="Pribosyl_synth"/>
    <property type="match status" value="1"/>
</dbReference>
<name>A0ABR8TQ06_9PSED</name>
<dbReference type="Gene3D" id="3.40.50.2020">
    <property type="match status" value="2"/>
</dbReference>
<dbReference type="Pfam" id="PF13793">
    <property type="entry name" value="Pribosyltran_N"/>
    <property type="match status" value="1"/>
</dbReference>
<sequence>MGTEPPMLFALQGSQDYARRVAQRLGCPLSPHDEHEFEDGEHKCRPLESVNGRQVVVFHGLYGDNRHSVHDKLCRLLFFCAALKDAGACQVQVVAPYLCYGRKERRTHPQDPVISRYVATLCEACGVDRLMSLEVHDLAAFGNAFRIPTLHLSCAELFAAHFAPLLLGDAEVVAVSPDAGGAKRAELFRQALQQRIGRPVGSALMEKHRSNDVVTGALLGGDVQGKTAIIVDDLISTGGTLLRAGQACRANGASHVFAAAAHGLFTEGSGLLDSPQFEHIVVCDSVPAFRLPAELVARRLHILDTTAAVAALLADGYGLLLPTPS</sequence>
<organism evidence="9 10">
    <name type="scientific">Serpens gallinarum</name>
    <dbReference type="NCBI Taxonomy" id="2763075"/>
    <lineage>
        <taxon>Bacteria</taxon>
        <taxon>Pseudomonadati</taxon>
        <taxon>Pseudomonadota</taxon>
        <taxon>Gammaproteobacteria</taxon>
        <taxon>Pseudomonadales</taxon>
        <taxon>Pseudomonadaceae</taxon>
        <taxon>Pseudomonas</taxon>
    </lineage>
</organism>
<comment type="catalytic activity">
    <reaction evidence="7">
        <text>D-ribose 5-phosphate + ATP = 5-phospho-alpha-D-ribose 1-diphosphate + AMP + H(+)</text>
        <dbReference type="Rhea" id="RHEA:15609"/>
        <dbReference type="ChEBI" id="CHEBI:15378"/>
        <dbReference type="ChEBI" id="CHEBI:30616"/>
        <dbReference type="ChEBI" id="CHEBI:58017"/>
        <dbReference type="ChEBI" id="CHEBI:78346"/>
        <dbReference type="ChEBI" id="CHEBI:456215"/>
        <dbReference type="EC" id="2.7.6.1"/>
    </reaction>
</comment>
<reference evidence="9 10" key="1">
    <citation type="submission" date="2020-08" db="EMBL/GenBank/DDBJ databases">
        <title>A Genomic Blueprint of the Chicken Gut Microbiome.</title>
        <authorList>
            <person name="Gilroy R."/>
            <person name="Ravi A."/>
            <person name="Getino M."/>
            <person name="Pursley I."/>
            <person name="Horton D.L."/>
            <person name="Alikhan N.-F."/>
            <person name="Baker D."/>
            <person name="Gharbi K."/>
            <person name="Hall N."/>
            <person name="Watson M."/>
            <person name="Adriaenssens E.M."/>
            <person name="Foster-Nyarko E."/>
            <person name="Jarju S."/>
            <person name="Secka A."/>
            <person name="Antonio M."/>
            <person name="Oren A."/>
            <person name="Chaudhuri R."/>
            <person name="La Ragione R.M."/>
            <person name="Hildebrand F."/>
            <person name="Pallen M.J."/>
        </authorList>
    </citation>
    <scope>NUCLEOTIDE SEQUENCE [LARGE SCALE GENOMIC DNA]</scope>
    <source>
        <strain evidence="9 10">Sa2CUA2</strain>
    </source>
</reference>
<dbReference type="Proteomes" id="UP000611945">
    <property type="component" value="Unassembled WGS sequence"/>
</dbReference>
<keyword evidence="6" id="KW-0067">ATP-binding</keyword>
<dbReference type="PANTHER" id="PTHR10210:SF32">
    <property type="entry name" value="RIBOSE-PHOSPHATE PYROPHOSPHOKINASE 2"/>
    <property type="match status" value="1"/>
</dbReference>
<dbReference type="InterPro" id="IPR005946">
    <property type="entry name" value="Rib-P_diPkinase"/>
</dbReference>
<evidence type="ECO:0000313" key="9">
    <source>
        <dbReference type="EMBL" id="MBD7977399.1"/>
    </source>
</evidence>
<evidence type="ECO:0000256" key="7">
    <source>
        <dbReference type="ARBA" id="ARBA00049535"/>
    </source>
</evidence>
<comment type="caution">
    <text evidence="9">The sequence shown here is derived from an EMBL/GenBank/DDBJ whole genome shotgun (WGS) entry which is preliminary data.</text>
</comment>
<keyword evidence="4" id="KW-0547">Nucleotide-binding</keyword>
<keyword evidence="5" id="KW-0418">Kinase</keyword>
<dbReference type="InterPro" id="IPR029057">
    <property type="entry name" value="PRTase-like"/>
</dbReference>
<evidence type="ECO:0000256" key="3">
    <source>
        <dbReference type="ARBA" id="ARBA00022727"/>
    </source>
</evidence>
<dbReference type="InterPro" id="IPR029099">
    <property type="entry name" value="Pribosyltran_N"/>
</dbReference>
<dbReference type="RefSeq" id="WP_251836177.1">
    <property type="nucleotide sequence ID" value="NZ_JACSQG010000004.1"/>
</dbReference>
<gene>
    <name evidence="9" type="ORF">H9642_09365</name>
</gene>
<dbReference type="NCBIfam" id="TIGR01251">
    <property type="entry name" value="ribP_PPkin"/>
    <property type="match status" value="1"/>
</dbReference>
<evidence type="ECO:0000256" key="5">
    <source>
        <dbReference type="ARBA" id="ARBA00022777"/>
    </source>
</evidence>
<evidence type="ECO:0000256" key="4">
    <source>
        <dbReference type="ARBA" id="ARBA00022741"/>
    </source>
</evidence>
<dbReference type="InterPro" id="IPR000836">
    <property type="entry name" value="PRTase_dom"/>
</dbReference>
<keyword evidence="3" id="KW-0545">Nucleotide biosynthesis</keyword>
<dbReference type="EMBL" id="JACSQG010000004">
    <property type="protein sequence ID" value="MBD7977399.1"/>
    <property type="molecule type" value="Genomic_DNA"/>
</dbReference>
<feature type="domain" description="Ribose-phosphate pyrophosphokinase N-terminal" evidence="8">
    <location>
        <begin position="7"/>
        <end position="126"/>
    </location>
</feature>
<dbReference type="SUPFAM" id="SSF53271">
    <property type="entry name" value="PRTase-like"/>
    <property type="match status" value="2"/>
</dbReference>
<dbReference type="SMART" id="SM01400">
    <property type="entry name" value="Pribosyltran_N"/>
    <property type="match status" value="1"/>
</dbReference>
<keyword evidence="2" id="KW-0808">Transferase</keyword>
<keyword evidence="10" id="KW-1185">Reference proteome</keyword>
<evidence type="ECO:0000256" key="1">
    <source>
        <dbReference type="ARBA" id="ARBA00013247"/>
    </source>
</evidence>
<accession>A0ABR8TQ06</accession>